<keyword evidence="3" id="KW-1185">Reference proteome</keyword>
<feature type="domain" description="DUF6894" evidence="1">
    <location>
        <begin position="3"/>
        <end position="70"/>
    </location>
</feature>
<sequence length="78" mass="8789">MPLFFIDTHNGDLVARDRDGYNLPDVATARQMAVRTLRDMAGDELPDSESRLFRVSVRDAAGSLLYSAALAFEDRWQN</sequence>
<dbReference type="OrthoDB" id="7863142at2"/>
<reference evidence="3" key="1">
    <citation type="submission" date="2018-07" db="EMBL/GenBank/DDBJ databases">
        <authorList>
            <person name="Safronova V.I."/>
            <person name="Chirak E.R."/>
            <person name="Sazanova A.L."/>
        </authorList>
    </citation>
    <scope>NUCLEOTIDE SEQUENCE [LARGE SCALE GENOMIC DNA]</scope>
    <source>
        <strain evidence="3">RCAM04685</strain>
    </source>
</reference>
<name>A0A370L0R6_9HYPH</name>
<accession>A0A370L0R6</accession>
<gene>
    <name evidence="2" type="ORF">DWE98_21905</name>
</gene>
<evidence type="ECO:0000313" key="2">
    <source>
        <dbReference type="EMBL" id="RDJ20988.1"/>
    </source>
</evidence>
<protein>
    <recommendedName>
        <fullName evidence="1">DUF6894 domain-containing protein</fullName>
    </recommendedName>
</protein>
<proteinExistence type="predicted"/>
<evidence type="ECO:0000259" key="1">
    <source>
        <dbReference type="Pfam" id="PF21834"/>
    </source>
</evidence>
<dbReference type="Pfam" id="PF21834">
    <property type="entry name" value="DUF6894"/>
    <property type="match status" value="1"/>
</dbReference>
<dbReference type="RefSeq" id="WP_114831442.1">
    <property type="nucleotide sequence ID" value="NZ_QQTO01000016.1"/>
</dbReference>
<dbReference type="AlphaFoldDB" id="A0A370L0R6"/>
<evidence type="ECO:0000313" key="3">
    <source>
        <dbReference type="Proteomes" id="UP000255207"/>
    </source>
</evidence>
<comment type="caution">
    <text evidence="2">The sequence shown here is derived from an EMBL/GenBank/DDBJ whole genome shotgun (WGS) entry which is preliminary data.</text>
</comment>
<dbReference type="EMBL" id="QQTP01000014">
    <property type="protein sequence ID" value="RDJ20988.1"/>
    <property type="molecule type" value="Genomic_DNA"/>
</dbReference>
<dbReference type="InterPro" id="IPR054189">
    <property type="entry name" value="DUF6894"/>
</dbReference>
<organism evidence="2 3">
    <name type="scientific">Bosea caraganae</name>
    <dbReference type="NCBI Taxonomy" id="2763117"/>
    <lineage>
        <taxon>Bacteria</taxon>
        <taxon>Pseudomonadati</taxon>
        <taxon>Pseudomonadota</taxon>
        <taxon>Alphaproteobacteria</taxon>
        <taxon>Hyphomicrobiales</taxon>
        <taxon>Boseaceae</taxon>
        <taxon>Bosea</taxon>
    </lineage>
</organism>
<dbReference type="Proteomes" id="UP000255207">
    <property type="component" value="Unassembled WGS sequence"/>
</dbReference>